<dbReference type="PIRSF" id="PIRSF011484">
    <property type="entry name" value="YaeQ"/>
    <property type="match status" value="1"/>
</dbReference>
<evidence type="ECO:0000313" key="2">
    <source>
        <dbReference type="Proteomes" id="UP000294829"/>
    </source>
</evidence>
<evidence type="ECO:0000313" key="1">
    <source>
        <dbReference type="EMBL" id="TDK63591.1"/>
    </source>
</evidence>
<gene>
    <name evidence="1" type="ORF">E2I14_15430</name>
</gene>
<dbReference type="CDD" id="cd22368">
    <property type="entry name" value="YaeQ-like"/>
    <property type="match status" value="1"/>
</dbReference>
<dbReference type="PANTHER" id="PTHR38784:SF1">
    <property type="entry name" value="SUCROSE PHOSPHORYLASE"/>
    <property type="match status" value="1"/>
</dbReference>
<reference evidence="1 2" key="1">
    <citation type="submission" date="2019-03" db="EMBL/GenBank/DDBJ databases">
        <title>Sapientia aquatica gen. nov., sp. nov., isolated from a crater lake.</title>
        <authorList>
            <person name="Felfoldi T."/>
            <person name="Szabo A."/>
            <person name="Toth E."/>
            <person name="Schumann P."/>
            <person name="Keki Z."/>
            <person name="Marialigeti K."/>
            <person name="Mathe I."/>
        </authorList>
    </citation>
    <scope>NUCLEOTIDE SEQUENCE [LARGE SCALE GENOMIC DNA]</scope>
    <source>
        <strain evidence="1 2">SA-152</strain>
    </source>
</reference>
<sequence length="182" mass="20770">MALKSTVYKAELQLSDMDRNYYAAHSLTLARHPSETDERMMVRLLAFALNASENLVFARGLSDIEEPDLWLKDYTGAIQQWIEVGQPDERRLLKACGRSEQVLVYSYASNSPIWWQGMGNRLERAKNLTVWNLPVATSQALEKMAQRSMQLQCTIQDGQLWLTDETQTVQVDLISLKQPGGY</sequence>
<keyword evidence="2" id="KW-1185">Reference proteome</keyword>
<dbReference type="Pfam" id="PF07152">
    <property type="entry name" value="YaeQ"/>
    <property type="match status" value="1"/>
</dbReference>
<dbReference type="AlphaFoldDB" id="A0A4R5VYQ4"/>
<protein>
    <submittedName>
        <fullName evidence="1">YaeQ family protein</fullName>
    </submittedName>
</protein>
<dbReference type="InterPro" id="IPR009822">
    <property type="entry name" value="YaeQ"/>
</dbReference>
<name>A0A4R5VYQ4_9BURK</name>
<dbReference type="OrthoDB" id="5293309at2"/>
<dbReference type="PANTHER" id="PTHR38784">
    <property type="entry name" value="SUCROSE PHOSPHORYLASE"/>
    <property type="match status" value="1"/>
</dbReference>
<dbReference type="EMBL" id="SMYL01000009">
    <property type="protein sequence ID" value="TDK63591.1"/>
    <property type="molecule type" value="Genomic_DNA"/>
</dbReference>
<proteinExistence type="predicted"/>
<organism evidence="1 2">
    <name type="scientific">Sapientia aquatica</name>
    <dbReference type="NCBI Taxonomy" id="1549640"/>
    <lineage>
        <taxon>Bacteria</taxon>
        <taxon>Pseudomonadati</taxon>
        <taxon>Pseudomonadota</taxon>
        <taxon>Betaproteobacteria</taxon>
        <taxon>Burkholderiales</taxon>
        <taxon>Oxalobacteraceae</taxon>
        <taxon>Sapientia</taxon>
    </lineage>
</organism>
<dbReference type="Gene3D" id="3.10.640.10">
    <property type="entry name" value="Restriction endonuclease-like alpha-beta roll domain"/>
    <property type="match status" value="1"/>
</dbReference>
<dbReference type="InterPro" id="IPR011335">
    <property type="entry name" value="Restrct_endonuc-II-like"/>
</dbReference>
<dbReference type="RefSeq" id="WP_133330135.1">
    <property type="nucleotide sequence ID" value="NZ_SMYL01000009.1"/>
</dbReference>
<accession>A0A4R5VYQ4</accession>
<dbReference type="InterPro" id="IPR038590">
    <property type="entry name" value="YaeQ_sf"/>
</dbReference>
<dbReference type="SUPFAM" id="SSF52980">
    <property type="entry name" value="Restriction endonuclease-like"/>
    <property type="match status" value="1"/>
</dbReference>
<dbReference type="SMART" id="SM01322">
    <property type="entry name" value="YaeQ"/>
    <property type="match status" value="1"/>
</dbReference>
<dbReference type="Proteomes" id="UP000294829">
    <property type="component" value="Unassembled WGS sequence"/>
</dbReference>
<comment type="caution">
    <text evidence="1">The sequence shown here is derived from an EMBL/GenBank/DDBJ whole genome shotgun (WGS) entry which is preliminary data.</text>
</comment>